<name>A0ACC8XFT3_9FIRM</name>
<evidence type="ECO:0000313" key="1">
    <source>
        <dbReference type="EMBL" id="ONI42481.1"/>
    </source>
</evidence>
<sequence length="206" mass="24360">MEEHFLIKKAQAGDIVSFEELIKRYENIIFGICVKILKHETDAYDAAQETCIKIWKQMPKFEGNSKFSTWIYRIAVNQCLDTLRKNKRSKEISFHQSGNEKEDWFMEIEDIKENIGKYIEQIETQSVLTQGLNELNKGQKEIIMLRDVQNYSYEEISQILNISLGTVKSRLSRARNSFRKILLQDKEPFKSFMRQSHIKEVKNNEL</sequence>
<dbReference type="Proteomes" id="UP000188605">
    <property type="component" value="Unassembled WGS sequence"/>
</dbReference>
<keyword evidence="2" id="KW-1185">Reference proteome</keyword>
<organism evidence="1 2">
    <name type="scientific">Candidatus Epulonipiscium fishelsonii</name>
    <dbReference type="NCBI Taxonomy" id="77094"/>
    <lineage>
        <taxon>Bacteria</taxon>
        <taxon>Bacillati</taxon>
        <taxon>Bacillota</taxon>
        <taxon>Clostridia</taxon>
        <taxon>Lachnospirales</taxon>
        <taxon>Lachnospiraceae</taxon>
        <taxon>Candidatus Epulonipiscium</taxon>
    </lineage>
</organism>
<protein>
    <submittedName>
        <fullName evidence="1">RNA polymerase</fullName>
    </submittedName>
</protein>
<reference evidence="1" key="1">
    <citation type="submission" date="2016-08" db="EMBL/GenBank/DDBJ databases">
        <authorList>
            <person name="Ngugi D.K."/>
            <person name="Miyake S."/>
            <person name="Stingl U."/>
        </authorList>
    </citation>
    <scope>NUCLEOTIDE SEQUENCE</scope>
    <source>
        <strain evidence="1">SCG-B11WGA-EpuloA1</strain>
    </source>
</reference>
<evidence type="ECO:0000313" key="2">
    <source>
        <dbReference type="Proteomes" id="UP000188605"/>
    </source>
</evidence>
<proteinExistence type="predicted"/>
<comment type="caution">
    <text evidence="1">The sequence shown here is derived from an EMBL/GenBank/DDBJ whole genome shotgun (WGS) entry which is preliminary data.</text>
</comment>
<gene>
    <name evidence="1" type="ORF">AN396_14200</name>
</gene>
<dbReference type="EMBL" id="LJDB01000012">
    <property type="protein sequence ID" value="ONI42481.1"/>
    <property type="molecule type" value="Genomic_DNA"/>
</dbReference>
<accession>A0ACC8XFT3</accession>